<sequence length="335" mass="37539">MKITILYNLPKTDLEADLDTQESALAVAEELKAAGLGIQLLGITIEEYSNILAKVKGDFVFNLIEWDGEDWPFGVKAIEVLEKSGIPFSGSGSVGYRISSDKTEMKRVMKEKNIPTPAWSVWDGLEWSRSLEQLKFPVIIKLAWGHCAAGITQDSLAENVNEASLKARRLNETYHQSILAEEYIKGRELHITVLEKNGQPWVLHPAEVSFKSKPGYLPILTYDMKWNDKSWEFAMAGDMLIPKLPGRLQKKIETLAMKAYRVLGGRDYPRLDLRLDGASLWVLEINNNPGIDFEMDSGIGASSAAAGFTFRTLLLHIVRNALLRFKPVSYDPISL</sequence>
<proteinExistence type="inferred from homology"/>
<organism evidence="5 6">
    <name type="scientific">Candidatus Amesbacteria bacterium GW2011_GWA2_47_11</name>
    <dbReference type="NCBI Taxonomy" id="1618357"/>
    <lineage>
        <taxon>Bacteria</taxon>
        <taxon>Candidatus Amesiibacteriota</taxon>
    </lineage>
</organism>
<dbReference type="PROSITE" id="PS50975">
    <property type="entry name" value="ATP_GRASP"/>
    <property type="match status" value="1"/>
</dbReference>
<dbReference type="InterPro" id="IPR011761">
    <property type="entry name" value="ATP-grasp"/>
</dbReference>
<evidence type="ECO:0000256" key="2">
    <source>
        <dbReference type="ARBA" id="ARBA00022598"/>
    </source>
</evidence>
<evidence type="ECO:0000259" key="4">
    <source>
        <dbReference type="PROSITE" id="PS50975"/>
    </source>
</evidence>
<evidence type="ECO:0000256" key="3">
    <source>
        <dbReference type="PROSITE-ProRule" id="PRU00409"/>
    </source>
</evidence>
<evidence type="ECO:0000256" key="1">
    <source>
        <dbReference type="ARBA" id="ARBA00010871"/>
    </source>
</evidence>
<reference evidence="5 6" key="1">
    <citation type="journal article" date="2015" name="Nature">
        <title>rRNA introns, odd ribosomes, and small enigmatic genomes across a large radiation of phyla.</title>
        <authorList>
            <person name="Brown C.T."/>
            <person name="Hug L.A."/>
            <person name="Thomas B.C."/>
            <person name="Sharon I."/>
            <person name="Castelle C.J."/>
            <person name="Singh A."/>
            <person name="Wilkins M.J."/>
            <person name="Williams K.H."/>
            <person name="Banfield J.F."/>
        </authorList>
    </citation>
    <scope>NUCLEOTIDE SEQUENCE [LARGE SCALE GENOMIC DNA]</scope>
</reference>
<dbReference type="SUPFAM" id="SSF56059">
    <property type="entry name" value="Glutathione synthetase ATP-binding domain-like"/>
    <property type="match status" value="1"/>
</dbReference>
<dbReference type="PANTHER" id="PTHR23132">
    <property type="entry name" value="D-ALANINE--D-ALANINE LIGASE"/>
    <property type="match status" value="1"/>
</dbReference>
<dbReference type="Pfam" id="PF07478">
    <property type="entry name" value="Dala_Dala_lig_C"/>
    <property type="match status" value="1"/>
</dbReference>
<evidence type="ECO:0000313" key="6">
    <source>
        <dbReference type="Proteomes" id="UP000034607"/>
    </source>
</evidence>
<dbReference type="Proteomes" id="UP000034607">
    <property type="component" value="Unassembled WGS sequence"/>
</dbReference>
<dbReference type="GO" id="GO:0005524">
    <property type="term" value="F:ATP binding"/>
    <property type="evidence" value="ECO:0007669"/>
    <property type="project" value="UniProtKB-UniRule"/>
</dbReference>
<dbReference type="EMBL" id="LCNM01000014">
    <property type="protein sequence ID" value="KKU55959.1"/>
    <property type="molecule type" value="Genomic_DNA"/>
</dbReference>
<dbReference type="Gene3D" id="3.30.1490.20">
    <property type="entry name" value="ATP-grasp fold, A domain"/>
    <property type="match status" value="1"/>
</dbReference>
<dbReference type="PANTHER" id="PTHR23132:SF23">
    <property type="entry name" value="D-ALANINE--D-ALANINE LIGASE B"/>
    <property type="match status" value="1"/>
</dbReference>
<dbReference type="InterPro" id="IPR011095">
    <property type="entry name" value="Dala_Dala_lig_C"/>
</dbReference>
<protein>
    <submittedName>
        <fullName evidence="5">D-alanine-D-alanine ligase</fullName>
    </submittedName>
</protein>
<keyword evidence="3" id="KW-0547">Nucleotide-binding</keyword>
<dbReference type="GO" id="GO:0046872">
    <property type="term" value="F:metal ion binding"/>
    <property type="evidence" value="ECO:0007669"/>
    <property type="project" value="InterPro"/>
</dbReference>
<accession>A0A0G1RF53</accession>
<keyword evidence="2 5" id="KW-0436">Ligase</keyword>
<dbReference type="InterPro" id="IPR013815">
    <property type="entry name" value="ATP_grasp_subdomain_1"/>
</dbReference>
<gene>
    <name evidence="5" type="ORF">UX78_C0014G0012</name>
</gene>
<keyword evidence="3" id="KW-0067">ATP-binding</keyword>
<dbReference type="Gene3D" id="3.30.470.20">
    <property type="entry name" value="ATP-grasp fold, B domain"/>
    <property type="match status" value="1"/>
</dbReference>
<name>A0A0G1RF53_9BACT</name>
<evidence type="ECO:0000313" key="5">
    <source>
        <dbReference type="EMBL" id="KKU55959.1"/>
    </source>
</evidence>
<dbReference type="AlphaFoldDB" id="A0A0G1RF53"/>
<comment type="similarity">
    <text evidence="1">Belongs to the D-alanine--D-alanine ligase family.</text>
</comment>
<feature type="domain" description="ATP-grasp" evidence="4">
    <location>
        <begin position="106"/>
        <end position="319"/>
    </location>
</feature>
<dbReference type="GO" id="GO:0008716">
    <property type="term" value="F:D-alanine-D-alanine ligase activity"/>
    <property type="evidence" value="ECO:0007669"/>
    <property type="project" value="InterPro"/>
</dbReference>
<comment type="caution">
    <text evidence="5">The sequence shown here is derived from an EMBL/GenBank/DDBJ whole genome shotgun (WGS) entry which is preliminary data.</text>
</comment>